<comment type="similarity">
    <text evidence="2">Belongs to the ABC-4 integral membrane protein family. LolC/E subfamily.</text>
</comment>
<protein>
    <submittedName>
        <fullName evidence="10">Efflux ABC transporter, permease protein</fullName>
    </submittedName>
</protein>
<name>A0A069QH01_HOYLO</name>
<comment type="subcellular location">
    <subcellularLocation>
        <location evidence="1">Cell membrane</location>
        <topology evidence="1">Multi-pass membrane protein</topology>
    </subcellularLocation>
</comment>
<keyword evidence="5 7" id="KW-1133">Transmembrane helix</keyword>
<dbReference type="HOGENOM" id="CLU_000604_8_2_10"/>
<gene>
    <name evidence="10" type="ORF">HMPREF1991_01934</name>
</gene>
<dbReference type="PANTHER" id="PTHR30489:SF0">
    <property type="entry name" value="LIPOPROTEIN-RELEASING SYSTEM TRANSMEMBRANE PROTEIN LOLE"/>
    <property type="match status" value="1"/>
</dbReference>
<sequence length="415" mass="45982">MNLPFFLAKRIYTNNTDKTRVDRPAIRIAIAGVAVGLAVMLVSVSVVFGFKHTIRNKVVGFGSHIQVANFMTLQASEQYPIQMGDSMLRVLRAIPGVRNVQRFAMKQGILKTNNDFLGVAFKGIAADYDTTFIHQNLVAGAIPHFSDSAGKQQVVISQAIADQLNLKLGDKVFAYFIDNTGVKARRFTVAAIYQTNLSQYDKVTCFIDFYTAVKLNAWETDQASGAELTVKDFDRLSETAARVVNKVNRTIDRYGETYSSQTIQEMNPQIFSWLDLLDLNVWIILGLMLSVAGVTMISGLLIIILERTAMIGILKAVGARNVTIRRTFLWFAVFTIGKGMFIGNLIGIGLIALQHYTGLVKLNPATYYVSTVPVEFNLPVWLLLNVATLLVSVFVLIAPSYLVSKINPAASMRYE</sequence>
<feature type="transmembrane region" description="Helical" evidence="7">
    <location>
        <begin position="380"/>
        <end position="403"/>
    </location>
</feature>
<dbReference type="eggNOG" id="COG4591">
    <property type="taxonomic scope" value="Bacteria"/>
</dbReference>
<evidence type="ECO:0000256" key="1">
    <source>
        <dbReference type="ARBA" id="ARBA00004651"/>
    </source>
</evidence>
<dbReference type="RefSeq" id="WP_018968233.1">
    <property type="nucleotide sequence ID" value="NZ_KB899223.1"/>
</dbReference>
<dbReference type="PATRIC" id="fig|1122985.7.peg.2003"/>
<feature type="transmembrane region" description="Helical" evidence="7">
    <location>
        <begin position="281"/>
        <end position="305"/>
    </location>
</feature>
<keyword evidence="3" id="KW-1003">Cell membrane</keyword>
<accession>A0A069QH01</accession>
<evidence type="ECO:0000256" key="5">
    <source>
        <dbReference type="ARBA" id="ARBA00022989"/>
    </source>
</evidence>
<keyword evidence="11" id="KW-1185">Reference proteome</keyword>
<keyword evidence="6 7" id="KW-0472">Membrane</keyword>
<keyword evidence="4 7" id="KW-0812">Transmembrane</keyword>
<proteinExistence type="inferred from homology"/>
<evidence type="ECO:0000256" key="2">
    <source>
        <dbReference type="ARBA" id="ARBA00005236"/>
    </source>
</evidence>
<dbReference type="PANTHER" id="PTHR30489">
    <property type="entry name" value="LIPOPROTEIN-RELEASING SYSTEM TRANSMEMBRANE PROTEIN LOLE"/>
    <property type="match status" value="1"/>
</dbReference>
<organism evidence="10 11">
    <name type="scientific">Hoylesella loescheii DSM 19665 = JCM 12249 = ATCC 15930</name>
    <dbReference type="NCBI Taxonomy" id="1122985"/>
    <lineage>
        <taxon>Bacteria</taxon>
        <taxon>Pseudomonadati</taxon>
        <taxon>Bacteroidota</taxon>
        <taxon>Bacteroidia</taxon>
        <taxon>Bacteroidales</taxon>
        <taxon>Prevotellaceae</taxon>
        <taxon>Hoylesella</taxon>
    </lineage>
</organism>
<dbReference type="GO" id="GO:0098797">
    <property type="term" value="C:plasma membrane protein complex"/>
    <property type="evidence" value="ECO:0007669"/>
    <property type="project" value="TreeGrafter"/>
</dbReference>
<dbReference type="Proteomes" id="UP000027442">
    <property type="component" value="Unassembled WGS sequence"/>
</dbReference>
<evidence type="ECO:0000259" key="8">
    <source>
        <dbReference type="Pfam" id="PF02687"/>
    </source>
</evidence>
<dbReference type="Pfam" id="PF12704">
    <property type="entry name" value="MacB_PCD"/>
    <property type="match status" value="1"/>
</dbReference>
<evidence type="ECO:0000313" key="10">
    <source>
        <dbReference type="EMBL" id="KDR51967.1"/>
    </source>
</evidence>
<feature type="domain" description="ABC3 transporter permease C-terminal" evidence="8">
    <location>
        <begin position="283"/>
        <end position="408"/>
    </location>
</feature>
<evidence type="ECO:0000256" key="4">
    <source>
        <dbReference type="ARBA" id="ARBA00022692"/>
    </source>
</evidence>
<evidence type="ECO:0000256" key="6">
    <source>
        <dbReference type="ARBA" id="ARBA00023136"/>
    </source>
</evidence>
<dbReference type="InterPro" id="IPR003838">
    <property type="entry name" value="ABC3_permease_C"/>
</dbReference>
<evidence type="ECO:0000256" key="7">
    <source>
        <dbReference type="SAM" id="Phobius"/>
    </source>
</evidence>
<comment type="caution">
    <text evidence="10">The sequence shown here is derived from an EMBL/GenBank/DDBJ whole genome shotgun (WGS) entry which is preliminary data.</text>
</comment>
<feature type="transmembrane region" description="Helical" evidence="7">
    <location>
        <begin position="328"/>
        <end position="353"/>
    </location>
</feature>
<feature type="transmembrane region" description="Helical" evidence="7">
    <location>
        <begin position="28"/>
        <end position="50"/>
    </location>
</feature>
<dbReference type="EMBL" id="JNGW01000084">
    <property type="protein sequence ID" value="KDR51967.1"/>
    <property type="molecule type" value="Genomic_DNA"/>
</dbReference>
<evidence type="ECO:0000313" key="11">
    <source>
        <dbReference type="Proteomes" id="UP000027442"/>
    </source>
</evidence>
<dbReference type="GO" id="GO:0044874">
    <property type="term" value="P:lipoprotein localization to outer membrane"/>
    <property type="evidence" value="ECO:0007669"/>
    <property type="project" value="TreeGrafter"/>
</dbReference>
<evidence type="ECO:0000256" key="3">
    <source>
        <dbReference type="ARBA" id="ARBA00022475"/>
    </source>
</evidence>
<dbReference type="InterPro" id="IPR025857">
    <property type="entry name" value="MacB_PCD"/>
</dbReference>
<dbReference type="InterPro" id="IPR051447">
    <property type="entry name" value="Lipoprotein-release_system"/>
</dbReference>
<evidence type="ECO:0000259" key="9">
    <source>
        <dbReference type="Pfam" id="PF12704"/>
    </source>
</evidence>
<reference evidence="10 11" key="1">
    <citation type="submission" date="2013-08" db="EMBL/GenBank/DDBJ databases">
        <authorList>
            <person name="Weinstock G."/>
            <person name="Sodergren E."/>
            <person name="Wylie T."/>
            <person name="Fulton L."/>
            <person name="Fulton R."/>
            <person name="Fronick C."/>
            <person name="O'Laughlin M."/>
            <person name="Godfrey J."/>
            <person name="Miner T."/>
            <person name="Herter B."/>
            <person name="Appelbaum E."/>
            <person name="Cordes M."/>
            <person name="Lek S."/>
            <person name="Wollam A."/>
            <person name="Pepin K.H."/>
            <person name="Palsikar V.B."/>
            <person name="Mitreva M."/>
            <person name="Wilson R.K."/>
        </authorList>
    </citation>
    <scope>NUCLEOTIDE SEQUENCE [LARGE SCALE GENOMIC DNA]</scope>
    <source>
        <strain evidence="10 11">ATCC 15930</strain>
    </source>
</reference>
<feature type="domain" description="MacB-like periplasmic core" evidence="9">
    <location>
        <begin position="28"/>
        <end position="243"/>
    </location>
</feature>
<dbReference type="AlphaFoldDB" id="A0A069QH01"/>
<dbReference type="Pfam" id="PF02687">
    <property type="entry name" value="FtsX"/>
    <property type="match status" value="1"/>
</dbReference>